<feature type="transmembrane region" description="Helical" evidence="2">
    <location>
        <begin position="80"/>
        <end position="104"/>
    </location>
</feature>
<reference evidence="3 4" key="1">
    <citation type="journal article" date="2019" name="Nat. Ecol. Evol.">
        <title>Megaphylogeny resolves global patterns of mushroom evolution.</title>
        <authorList>
            <person name="Varga T."/>
            <person name="Krizsan K."/>
            <person name="Foldi C."/>
            <person name="Dima B."/>
            <person name="Sanchez-Garcia M."/>
            <person name="Sanchez-Ramirez S."/>
            <person name="Szollosi G.J."/>
            <person name="Szarkandi J.G."/>
            <person name="Papp V."/>
            <person name="Albert L."/>
            <person name="Andreopoulos W."/>
            <person name="Angelini C."/>
            <person name="Antonin V."/>
            <person name="Barry K.W."/>
            <person name="Bougher N.L."/>
            <person name="Buchanan P."/>
            <person name="Buyck B."/>
            <person name="Bense V."/>
            <person name="Catcheside P."/>
            <person name="Chovatia M."/>
            <person name="Cooper J."/>
            <person name="Damon W."/>
            <person name="Desjardin D."/>
            <person name="Finy P."/>
            <person name="Geml J."/>
            <person name="Haridas S."/>
            <person name="Hughes K."/>
            <person name="Justo A."/>
            <person name="Karasinski D."/>
            <person name="Kautmanova I."/>
            <person name="Kiss B."/>
            <person name="Kocsube S."/>
            <person name="Kotiranta H."/>
            <person name="LaButti K.M."/>
            <person name="Lechner B.E."/>
            <person name="Liimatainen K."/>
            <person name="Lipzen A."/>
            <person name="Lukacs Z."/>
            <person name="Mihaltcheva S."/>
            <person name="Morgado L.N."/>
            <person name="Niskanen T."/>
            <person name="Noordeloos M.E."/>
            <person name="Ohm R.A."/>
            <person name="Ortiz-Santana B."/>
            <person name="Ovrebo C."/>
            <person name="Racz N."/>
            <person name="Riley R."/>
            <person name="Savchenko A."/>
            <person name="Shiryaev A."/>
            <person name="Soop K."/>
            <person name="Spirin V."/>
            <person name="Szebenyi C."/>
            <person name="Tomsovsky M."/>
            <person name="Tulloss R.E."/>
            <person name="Uehling J."/>
            <person name="Grigoriev I.V."/>
            <person name="Vagvolgyi C."/>
            <person name="Papp T."/>
            <person name="Martin F.M."/>
            <person name="Miettinen O."/>
            <person name="Hibbett D.S."/>
            <person name="Nagy L.G."/>
        </authorList>
    </citation>
    <scope>NUCLEOTIDE SEQUENCE [LARGE SCALE GENOMIC DNA]</scope>
    <source>
        <strain evidence="3 4">CBS 166.37</strain>
    </source>
</reference>
<feature type="transmembrane region" description="Helical" evidence="2">
    <location>
        <begin position="179"/>
        <end position="201"/>
    </location>
</feature>
<keyword evidence="4" id="KW-1185">Reference proteome</keyword>
<evidence type="ECO:0000313" key="3">
    <source>
        <dbReference type="EMBL" id="TFK35987.1"/>
    </source>
</evidence>
<keyword evidence="2" id="KW-1133">Transmembrane helix</keyword>
<dbReference type="EMBL" id="ML213617">
    <property type="protein sequence ID" value="TFK35987.1"/>
    <property type="molecule type" value="Genomic_DNA"/>
</dbReference>
<organism evidence="3 4">
    <name type="scientific">Crucibulum laeve</name>
    <dbReference type="NCBI Taxonomy" id="68775"/>
    <lineage>
        <taxon>Eukaryota</taxon>
        <taxon>Fungi</taxon>
        <taxon>Dikarya</taxon>
        <taxon>Basidiomycota</taxon>
        <taxon>Agaricomycotina</taxon>
        <taxon>Agaricomycetes</taxon>
        <taxon>Agaricomycetidae</taxon>
        <taxon>Agaricales</taxon>
        <taxon>Agaricineae</taxon>
        <taxon>Nidulariaceae</taxon>
        <taxon>Crucibulum</taxon>
    </lineage>
</organism>
<evidence type="ECO:0000256" key="2">
    <source>
        <dbReference type="SAM" id="Phobius"/>
    </source>
</evidence>
<keyword evidence="2" id="KW-0472">Membrane</keyword>
<evidence type="ECO:0000313" key="4">
    <source>
        <dbReference type="Proteomes" id="UP000308652"/>
    </source>
</evidence>
<gene>
    <name evidence="3" type="ORF">BDQ12DRAFT_737256</name>
</gene>
<dbReference type="AlphaFoldDB" id="A0A5C3LTW0"/>
<keyword evidence="2" id="KW-0812">Transmembrane</keyword>
<dbReference type="Proteomes" id="UP000308652">
    <property type="component" value="Unassembled WGS sequence"/>
</dbReference>
<dbReference type="OrthoDB" id="3596006at2759"/>
<feature type="transmembrane region" description="Helical" evidence="2">
    <location>
        <begin position="34"/>
        <end position="56"/>
    </location>
</feature>
<sequence length="245" mass="27428">MAVLYGFDLSEMSWDDMSYKKMFDARWHLRRERFVIYTVAMILCLAAQGSAMFSVFKYEHHQTHIEDLSMHTAQVHNNDFIAAAIFSVVLCTLVSTVFGIEYFLILFWPGRVYSRRWNRTKKALALLTTMGMAAAAIMSTVIVSMHSERITGVSDSTVQQYVAEFPRPPLKYGSWPINVAYIILLWLGVAGTLSSTVLMLATATNSIPALVGDVPEVATLNDEQSRNSSGTSRNEVMPISEKVPV</sequence>
<name>A0A5C3LTW0_9AGAR</name>
<protein>
    <submittedName>
        <fullName evidence="3">Uncharacterized protein</fullName>
    </submittedName>
</protein>
<evidence type="ECO:0000256" key="1">
    <source>
        <dbReference type="SAM" id="MobiDB-lite"/>
    </source>
</evidence>
<accession>A0A5C3LTW0</accession>
<feature type="transmembrane region" description="Helical" evidence="2">
    <location>
        <begin position="124"/>
        <end position="145"/>
    </location>
</feature>
<feature type="region of interest" description="Disordered" evidence="1">
    <location>
        <begin position="221"/>
        <end position="245"/>
    </location>
</feature>
<proteinExistence type="predicted"/>